<dbReference type="Gene3D" id="3.40.640.10">
    <property type="entry name" value="Type I PLP-dependent aspartate aminotransferase-like (Major domain)"/>
    <property type="match status" value="1"/>
</dbReference>
<dbReference type="GO" id="GO:0008483">
    <property type="term" value="F:transaminase activity"/>
    <property type="evidence" value="ECO:0007669"/>
    <property type="project" value="UniProtKB-KW"/>
</dbReference>
<evidence type="ECO:0000256" key="6">
    <source>
        <dbReference type="ARBA" id="ARBA00022898"/>
    </source>
</evidence>
<evidence type="ECO:0000313" key="9">
    <source>
        <dbReference type="EMBL" id="HIP57169.1"/>
    </source>
</evidence>
<dbReference type="PANTHER" id="PTHR46383:SF1">
    <property type="entry name" value="ASPARTATE AMINOTRANSFERASE"/>
    <property type="match status" value="1"/>
</dbReference>
<comment type="similarity">
    <text evidence="2 7">Belongs to the class-I pyridoxal-phosphate-dependent aminotransferase family.</text>
</comment>
<dbReference type="InterPro" id="IPR004839">
    <property type="entry name" value="Aminotransferase_I/II_large"/>
</dbReference>
<evidence type="ECO:0000256" key="4">
    <source>
        <dbReference type="ARBA" id="ARBA00022576"/>
    </source>
</evidence>
<dbReference type="InterPro" id="IPR015421">
    <property type="entry name" value="PyrdxlP-dep_Trfase_major"/>
</dbReference>
<dbReference type="InterPro" id="IPR015422">
    <property type="entry name" value="PyrdxlP-dep_Trfase_small"/>
</dbReference>
<dbReference type="InterPro" id="IPR050596">
    <property type="entry name" value="AspAT/PAT-like"/>
</dbReference>
<sequence length="292" mass="33830">IGPGDEVLIPDPTYPAYPEITKLFGGKPVYVPMKFDPENGFRLDLRLLKEKVSDRVKMIVLNNPHNPTGAVFRPDEISQLLDIAKDHNILVLVDEIYDNFVYEDGVFKSVLELEREWRKYILYVNGFSKTFSMTGWRLGYIVASKDVIDHIRRLATNVYSCPPSFAQKAGIEALKSSESWQRVREMVERFRKRRDIMYEELKKIPGIEVWKSVGAFYMFPKVSSLLKKLNMDVEQFVDWLLENYGVVVLPGTAFSETDMGREFVRFSFAVDEKSIIEGIDRIRRAVMGERTH</sequence>
<feature type="domain" description="Aminotransferase class I/classII large" evidence="8">
    <location>
        <begin position="3"/>
        <end position="282"/>
    </location>
</feature>
<keyword evidence="6" id="KW-0663">Pyridoxal phosphate</keyword>
<dbReference type="GO" id="GO:0006520">
    <property type="term" value="P:amino acid metabolic process"/>
    <property type="evidence" value="ECO:0007669"/>
    <property type="project" value="InterPro"/>
</dbReference>
<organism evidence="9 10">
    <name type="scientific">Ignisphaera aggregans</name>
    <dbReference type="NCBI Taxonomy" id="334771"/>
    <lineage>
        <taxon>Archaea</taxon>
        <taxon>Thermoproteota</taxon>
        <taxon>Thermoprotei</taxon>
        <taxon>Desulfurococcales</taxon>
        <taxon>Desulfurococcaceae</taxon>
        <taxon>Ignisphaera</taxon>
    </lineage>
</organism>
<name>A0A833DUG4_9CREN</name>
<accession>A0A833DUG4</accession>
<evidence type="ECO:0000313" key="10">
    <source>
        <dbReference type="Proteomes" id="UP000605805"/>
    </source>
</evidence>
<dbReference type="Proteomes" id="UP000605805">
    <property type="component" value="Unassembled WGS sequence"/>
</dbReference>
<protein>
    <recommendedName>
        <fullName evidence="7">Aminotransferase</fullName>
        <ecNumber evidence="7">2.6.1.-</ecNumber>
    </recommendedName>
</protein>
<gene>
    <name evidence="9" type="ORF">EYH02_03755</name>
</gene>
<comment type="subunit">
    <text evidence="3">Homodimer.</text>
</comment>
<evidence type="ECO:0000256" key="5">
    <source>
        <dbReference type="ARBA" id="ARBA00022679"/>
    </source>
</evidence>
<evidence type="ECO:0000256" key="2">
    <source>
        <dbReference type="ARBA" id="ARBA00007441"/>
    </source>
</evidence>
<feature type="non-terminal residue" evidence="9">
    <location>
        <position position="1"/>
    </location>
</feature>
<dbReference type="AlphaFoldDB" id="A0A833DUG4"/>
<dbReference type="CDD" id="cd00609">
    <property type="entry name" value="AAT_like"/>
    <property type="match status" value="1"/>
</dbReference>
<evidence type="ECO:0000256" key="7">
    <source>
        <dbReference type="RuleBase" id="RU000481"/>
    </source>
</evidence>
<dbReference type="EMBL" id="DQTV01000071">
    <property type="protein sequence ID" value="HIP57169.1"/>
    <property type="molecule type" value="Genomic_DNA"/>
</dbReference>
<dbReference type="InterPro" id="IPR015424">
    <property type="entry name" value="PyrdxlP-dep_Trfase"/>
</dbReference>
<dbReference type="PROSITE" id="PS00105">
    <property type="entry name" value="AA_TRANSFER_CLASS_1"/>
    <property type="match status" value="1"/>
</dbReference>
<dbReference type="EC" id="2.6.1.-" evidence="7"/>
<evidence type="ECO:0000256" key="1">
    <source>
        <dbReference type="ARBA" id="ARBA00001933"/>
    </source>
</evidence>
<dbReference type="InterPro" id="IPR004838">
    <property type="entry name" value="NHTrfase_class1_PyrdxlP-BS"/>
</dbReference>
<dbReference type="PRINTS" id="PR00753">
    <property type="entry name" value="ACCSYNTHASE"/>
</dbReference>
<evidence type="ECO:0000256" key="3">
    <source>
        <dbReference type="ARBA" id="ARBA00011738"/>
    </source>
</evidence>
<dbReference type="PANTHER" id="PTHR46383">
    <property type="entry name" value="ASPARTATE AMINOTRANSFERASE"/>
    <property type="match status" value="1"/>
</dbReference>
<dbReference type="GO" id="GO:0030170">
    <property type="term" value="F:pyridoxal phosphate binding"/>
    <property type="evidence" value="ECO:0007669"/>
    <property type="project" value="InterPro"/>
</dbReference>
<keyword evidence="4 7" id="KW-0032">Aminotransferase</keyword>
<comment type="caution">
    <text evidence="9">The sequence shown here is derived from an EMBL/GenBank/DDBJ whole genome shotgun (WGS) entry which is preliminary data.</text>
</comment>
<proteinExistence type="inferred from homology"/>
<keyword evidence="5 7" id="KW-0808">Transferase</keyword>
<dbReference type="Pfam" id="PF00155">
    <property type="entry name" value="Aminotran_1_2"/>
    <property type="match status" value="1"/>
</dbReference>
<dbReference type="SUPFAM" id="SSF53383">
    <property type="entry name" value="PLP-dependent transferases"/>
    <property type="match status" value="1"/>
</dbReference>
<dbReference type="Gene3D" id="3.90.1150.10">
    <property type="entry name" value="Aspartate Aminotransferase, domain 1"/>
    <property type="match status" value="1"/>
</dbReference>
<evidence type="ECO:0000259" key="8">
    <source>
        <dbReference type="Pfam" id="PF00155"/>
    </source>
</evidence>
<comment type="cofactor">
    <cofactor evidence="1 7">
        <name>pyridoxal 5'-phosphate</name>
        <dbReference type="ChEBI" id="CHEBI:597326"/>
    </cofactor>
</comment>
<reference evidence="9" key="1">
    <citation type="journal article" date="2020" name="ISME J.">
        <title>Gammaproteobacteria mediating utilization of methyl-, sulfur- and petroleum organic compounds in deep ocean hydrothermal plumes.</title>
        <authorList>
            <person name="Zhou Z."/>
            <person name="Liu Y."/>
            <person name="Pan J."/>
            <person name="Cron B.R."/>
            <person name="Toner B.M."/>
            <person name="Anantharaman K."/>
            <person name="Breier J.A."/>
            <person name="Dick G.J."/>
            <person name="Li M."/>
        </authorList>
    </citation>
    <scope>NUCLEOTIDE SEQUENCE</scope>
    <source>
        <strain evidence="9">SZUA-1435</strain>
    </source>
</reference>